<dbReference type="AlphaFoldDB" id="A0A074Z5H4"/>
<dbReference type="GeneID" id="20329048"/>
<reference evidence="2 3" key="1">
    <citation type="submission" date="2013-11" db="EMBL/GenBank/DDBJ databases">
        <title>Opisthorchis viverrini - life in the bile duct.</title>
        <authorList>
            <person name="Young N.D."/>
            <person name="Nagarajan N."/>
            <person name="Lin S.J."/>
            <person name="Korhonen P.K."/>
            <person name="Jex A.R."/>
            <person name="Hall R.S."/>
            <person name="Safavi-Hemami H."/>
            <person name="Kaewkong W."/>
            <person name="Bertrand D."/>
            <person name="Gao S."/>
            <person name="Seet Q."/>
            <person name="Wongkham S."/>
            <person name="Teh B.T."/>
            <person name="Wongkham C."/>
            <person name="Intapan P.M."/>
            <person name="Maleewong W."/>
            <person name="Yang X."/>
            <person name="Hu M."/>
            <person name="Wang Z."/>
            <person name="Hofmann A."/>
            <person name="Sternberg P.W."/>
            <person name="Tan P."/>
            <person name="Wang J."/>
            <person name="Gasser R.B."/>
        </authorList>
    </citation>
    <scope>NUCLEOTIDE SEQUENCE [LARGE SCALE GENOMIC DNA]</scope>
</reference>
<protein>
    <submittedName>
        <fullName evidence="2">Uncharacterized protein</fullName>
    </submittedName>
</protein>
<proteinExistence type="predicted"/>
<dbReference type="EMBL" id="KL596905">
    <property type="protein sequence ID" value="KER22328.1"/>
    <property type="molecule type" value="Genomic_DNA"/>
</dbReference>
<sequence>MAGVRSCVPSVVQPTGAEALPTVLAEFTITPKVKNMVCTLANADPDILPDTEPFRCDAEALPKVEKSSSDSRHEIRRKSALDGPPSSSDKVHPVRAPPSAALRLSSKKPEQSSRPLRRSAHTPSRVHEQEEAKLTSPSWQGMLELNPGKGDAVRITRQLH</sequence>
<evidence type="ECO:0000313" key="2">
    <source>
        <dbReference type="EMBL" id="KER22328.1"/>
    </source>
</evidence>
<dbReference type="RefSeq" id="XP_009173915.1">
    <property type="nucleotide sequence ID" value="XM_009175651.1"/>
</dbReference>
<feature type="region of interest" description="Disordered" evidence="1">
    <location>
        <begin position="59"/>
        <end position="160"/>
    </location>
</feature>
<name>A0A074Z5H4_OPIVI</name>
<evidence type="ECO:0000256" key="1">
    <source>
        <dbReference type="SAM" id="MobiDB-lite"/>
    </source>
</evidence>
<gene>
    <name evidence="2" type="ORF">T265_14882</name>
</gene>
<feature type="non-terminal residue" evidence="2">
    <location>
        <position position="160"/>
    </location>
</feature>
<keyword evidence="3" id="KW-1185">Reference proteome</keyword>
<dbReference type="Proteomes" id="UP000054324">
    <property type="component" value="Unassembled WGS sequence"/>
</dbReference>
<dbReference type="CTD" id="20329048"/>
<evidence type="ECO:0000313" key="3">
    <source>
        <dbReference type="Proteomes" id="UP000054324"/>
    </source>
</evidence>
<dbReference type="KEGG" id="ovi:T265_14882"/>
<accession>A0A074Z5H4</accession>
<organism evidence="2 3">
    <name type="scientific">Opisthorchis viverrini</name>
    <name type="common">Southeast Asian liver fluke</name>
    <dbReference type="NCBI Taxonomy" id="6198"/>
    <lineage>
        <taxon>Eukaryota</taxon>
        <taxon>Metazoa</taxon>
        <taxon>Spiralia</taxon>
        <taxon>Lophotrochozoa</taxon>
        <taxon>Platyhelminthes</taxon>
        <taxon>Trematoda</taxon>
        <taxon>Digenea</taxon>
        <taxon>Opisthorchiida</taxon>
        <taxon>Opisthorchiata</taxon>
        <taxon>Opisthorchiidae</taxon>
        <taxon>Opisthorchis</taxon>
    </lineage>
</organism>
<feature type="compositionally biased region" description="Basic and acidic residues" evidence="1">
    <location>
        <begin position="59"/>
        <end position="80"/>
    </location>
</feature>